<comment type="caution">
    <text evidence="3">The sequence shown here is derived from an EMBL/GenBank/DDBJ whole genome shotgun (WGS) entry which is preliminary data.</text>
</comment>
<dbReference type="Gene3D" id="2.40.160.210">
    <property type="entry name" value="Acyl-CoA thioesterase, double hotdog domain"/>
    <property type="match status" value="1"/>
</dbReference>
<organism evidence="3 4">
    <name type="scientific">Primorskyibacter flagellatus</name>
    <dbReference type="NCBI Taxonomy" id="1387277"/>
    <lineage>
        <taxon>Bacteria</taxon>
        <taxon>Pseudomonadati</taxon>
        <taxon>Pseudomonadota</taxon>
        <taxon>Alphaproteobacteria</taxon>
        <taxon>Rhodobacterales</taxon>
        <taxon>Roseobacteraceae</taxon>
        <taxon>Primorskyibacter</taxon>
    </lineage>
</organism>
<accession>A0A917ADC8</accession>
<protein>
    <recommendedName>
        <fullName evidence="5">Acyl-CoA thioesterase</fullName>
    </recommendedName>
</protein>
<gene>
    <name evidence="3" type="ORF">GCM10011360_33870</name>
</gene>
<dbReference type="Pfam" id="PF13622">
    <property type="entry name" value="4HBT_3"/>
    <property type="match status" value="1"/>
</dbReference>
<dbReference type="InterPro" id="IPR029069">
    <property type="entry name" value="HotDog_dom_sf"/>
</dbReference>
<dbReference type="PANTHER" id="PTHR38110:SF1">
    <property type="entry name" value="THIOESTERASE DOMAIN-CONTAINING PROTEIN"/>
    <property type="match status" value="1"/>
</dbReference>
<feature type="domain" description="Acyl-CoA thioesterase-like N-terminal HotDog" evidence="1">
    <location>
        <begin position="28"/>
        <end position="110"/>
    </location>
</feature>
<dbReference type="InterPro" id="IPR049450">
    <property type="entry name" value="ACOT8-like_C"/>
</dbReference>
<dbReference type="InterPro" id="IPR049449">
    <property type="entry name" value="TesB_ACOT8-like_N"/>
</dbReference>
<evidence type="ECO:0000259" key="1">
    <source>
        <dbReference type="Pfam" id="PF13622"/>
    </source>
</evidence>
<dbReference type="EMBL" id="BMFJ01000002">
    <property type="protein sequence ID" value="GGE43836.1"/>
    <property type="molecule type" value="Genomic_DNA"/>
</dbReference>
<dbReference type="InterPro" id="IPR052389">
    <property type="entry name" value="Sec_Metab_Biosynth-Assoc"/>
</dbReference>
<dbReference type="AlphaFoldDB" id="A0A917ADC8"/>
<keyword evidence="4" id="KW-1185">Reference proteome</keyword>
<dbReference type="PANTHER" id="PTHR38110">
    <property type="entry name" value="CHROMOSOME 23, WHOLE GENOME SHOTGUN SEQUENCE"/>
    <property type="match status" value="1"/>
</dbReference>
<dbReference type="InterPro" id="IPR042171">
    <property type="entry name" value="Acyl-CoA_hotdog"/>
</dbReference>
<dbReference type="RefSeq" id="WP_188479001.1">
    <property type="nucleotide sequence ID" value="NZ_BMFJ01000002.1"/>
</dbReference>
<evidence type="ECO:0008006" key="5">
    <source>
        <dbReference type="Google" id="ProtNLM"/>
    </source>
</evidence>
<sequence>MTEDRIPSLAEMVDDLSGREGHIAARISPHWMQGRTAFGGITAALALAATRHSLPDLPRLRSMQVSFLRPITEEVTFEVTLIRAGRSSSFVQVDCVSADALGARCTFVFGGARETRIVHDYGPGLSARPPMDCPELIRRSSGPSFFKNFEARLADGDQLVSGSDRPEVVVWTRLIDRDGVSPEIALVCNADNLPPAAMTTFTERAPLSTVTWAVDFAHIPDHADWLLTRTTSKHAAEGYSVQDMEIRDADGRLVASAQQLVALFG</sequence>
<feature type="domain" description="Acyl-CoA thioesterase-like C-terminal" evidence="2">
    <location>
        <begin position="132"/>
        <end position="262"/>
    </location>
</feature>
<name>A0A917ADC8_9RHOB</name>
<proteinExistence type="predicted"/>
<dbReference type="SUPFAM" id="SSF54637">
    <property type="entry name" value="Thioesterase/thiol ester dehydrase-isomerase"/>
    <property type="match status" value="2"/>
</dbReference>
<evidence type="ECO:0000313" key="4">
    <source>
        <dbReference type="Proteomes" id="UP000612855"/>
    </source>
</evidence>
<evidence type="ECO:0000313" key="3">
    <source>
        <dbReference type="EMBL" id="GGE43836.1"/>
    </source>
</evidence>
<dbReference type="Proteomes" id="UP000612855">
    <property type="component" value="Unassembled WGS sequence"/>
</dbReference>
<evidence type="ECO:0000259" key="2">
    <source>
        <dbReference type="Pfam" id="PF20789"/>
    </source>
</evidence>
<dbReference type="Pfam" id="PF20789">
    <property type="entry name" value="4HBT_3C"/>
    <property type="match status" value="1"/>
</dbReference>
<reference evidence="4" key="1">
    <citation type="journal article" date="2019" name="Int. J. Syst. Evol. Microbiol.">
        <title>The Global Catalogue of Microorganisms (GCM) 10K type strain sequencing project: providing services to taxonomists for standard genome sequencing and annotation.</title>
        <authorList>
            <consortium name="The Broad Institute Genomics Platform"/>
            <consortium name="The Broad Institute Genome Sequencing Center for Infectious Disease"/>
            <person name="Wu L."/>
            <person name="Ma J."/>
        </authorList>
    </citation>
    <scope>NUCLEOTIDE SEQUENCE [LARGE SCALE GENOMIC DNA]</scope>
    <source>
        <strain evidence="4">CGMCC 1.12664</strain>
    </source>
</reference>